<keyword evidence="1" id="KW-0560">Oxidoreductase</keyword>
<name>A0A6A6AR47_9PLEO</name>
<gene>
    <name evidence="2" type="ORF">P153DRAFT_177575</name>
</gene>
<dbReference type="PRINTS" id="PR00081">
    <property type="entry name" value="GDHRDH"/>
</dbReference>
<evidence type="ECO:0000256" key="1">
    <source>
        <dbReference type="ARBA" id="ARBA00023002"/>
    </source>
</evidence>
<organism evidence="2 3">
    <name type="scientific">Dothidotthia symphoricarpi CBS 119687</name>
    <dbReference type="NCBI Taxonomy" id="1392245"/>
    <lineage>
        <taxon>Eukaryota</taxon>
        <taxon>Fungi</taxon>
        <taxon>Dikarya</taxon>
        <taxon>Ascomycota</taxon>
        <taxon>Pezizomycotina</taxon>
        <taxon>Dothideomycetes</taxon>
        <taxon>Pleosporomycetidae</taxon>
        <taxon>Pleosporales</taxon>
        <taxon>Dothidotthiaceae</taxon>
        <taxon>Dothidotthia</taxon>
    </lineage>
</organism>
<dbReference type="Proteomes" id="UP000799771">
    <property type="component" value="Unassembled WGS sequence"/>
</dbReference>
<reference evidence="2" key="1">
    <citation type="journal article" date="2020" name="Stud. Mycol.">
        <title>101 Dothideomycetes genomes: a test case for predicting lifestyles and emergence of pathogens.</title>
        <authorList>
            <person name="Haridas S."/>
            <person name="Albert R."/>
            <person name="Binder M."/>
            <person name="Bloem J."/>
            <person name="Labutti K."/>
            <person name="Salamov A."/>
            <person name="Andreopoulos B."/>
            <person name="Baker S."/>
            <person name="Barry K."/>
            <person name="Bills G."/>
            <person name="Bluhm B."/>
            <person name="Cannon C."/>
            <person name="Castanera R."/>
            <person name="Culley D."/>
            <person name="Daum C."/>
            <person name="Ezra D."/>
            <person name="Gonzalez J."/>
            <person name="Henrissat B."/>
            <person name="Kuo A."/>
            <person name="Liang C."/>
            <person name="Lipzen A."/>
            <person name="Lutzoni F."/>
            <person name="Magnuson J."/>
            <person name="Mondo S."/>
            <person name="Nolan M."/>
            <person name="Ohm R."/>
            <person name="Pangilinan J."/>
            <person name="Park H.-J."/>
            <person name="Ramirez L."/>
            <person name="Alfaro M."/>
            <person name="Sun H."/>
            <person name="Tritt A."/>
            <person name="Yoshinaga Y."/>
            <person name="Zwiers L.-H."/>
            <person name="Turgeon B."/>
            <person name="Goodwin S."/>
            <person name="Spatafora J."/>
            <person name="Crous P."/>
            <person name="Grigoriev I."/>
        </authorList>
    </citation>
    <scope>NUCLEOTIDE SEQUENCE</scope>
    <source>
        <strain evidence="2">CBS 119687</strain>
    </source>
</reference>
<dbReference type="PANTHER" id="PTHR43157">
    <property type="entry name" value="PHOSPHATIDYLINOSITOL-GLYCAN BIOSYNTHESIS CLASS F PROTEIN-RELATED"/>
    <property type="match status" value="1"/>
</dbReference>
<dbReference type="SUPFAM" id="SSF51735">
    <property type="entry name" value="NAD(P)-binding Rossmann-fold domains"/>
    <property type="match status" value="1"/>
</dbReference>
<dbReference type="GeneID" id="54402776"/>
<dbReference type="OrthoDB" id="542013at2759"/>
<dbReference type="RefSeq" id="XP_033527368.1">
    <property type="nucleotide sequence ID" value="XM_033662344.1"/>
</dbReference>
<dbReference type="Gene3D" id="3.40.50.720">
    <property type="entry name" value="NAD(P)-binding Rossmann-like Domain"/>
    <property type="match status" value="1"/>
</dbReference>
<dbReference type="GO" id="GO:0016491">
    <property type="term" value="F:oxidoreductase activity"/>
    <property type="evidence" value="ECO:0007669"/>
    <property type="project" value="UniProtKB-KW"/>
</dbReference>
<dbReference type="EMBL" id="ML977500">
    <property type="protein sequence ID" value="KAF2132981.1"/>
    <property type="molecule type" value="Genomic_DNA"/>
</dbReference>
<evidence type="ECO:0000313" key="3">
    <source>
        <dbReference type="Proteomes" id="UP000799771"/>
    </source>
</evidence>
<dbReference type="InterPro" id="IPR002347">
    <property type="entry name" value="SDR_fam"/>
</dbReference>
<proteinExistence type="predicted"/>
<evidence type="ECO:0000313" key="2">
    <source>
        <dbReference type="EMBL" id="KAF2132981.1"/>
    </source>
</evidence>
<dbReference type="AlphaFoldDB" id="A0A6A6AR47"/>
<dbReference type="PANTHER" id="PTHR43157:SF31">
    <property type="entry name" value="PHOSPHATIDYLINOSITOL-GLYCAN BIOSYNTHESIS CLASS F PROTEIN"/>
    <property type="match status" value="1"/>
</dbReference>
<dbReference type="InterPro" id="IPR036291">
    <property type="entry name" value="NAD(P)-bd_dom_sf"/>
</dbReference>
<protein>
    <submittedName>
        <fullName evidence="2">Short chain dehydrogenase</fullName>
    </submittedName>
</protein>
<keyword evidence="3" id="KW-1185">Reference proteome</keyword>
<dbReference type="Pfam" id="PF00106">
    <property type="entry name" value="adh_short"/>
    <property type="match status" value="1"/>
</dbReference>
<sequence>MGIANFVYTQYRCLPKPTGSYIGRTVIVTGSNIGLGKEAARHFAQLGASIVILAVRSLEKGEAAREEITASTGVSKDVMKVWKLDMASYQSVLDFAARAENELERIDIALLNAGVFRSSWETFEQDESTITVNVISTFLLALALLPKLKETAEKFFVRPNITMTTSAVHEFASFPERKAPDGQIFQQLNNKAEKPDMAERYYVSKLLEVLAIRAIAQRRSADQIPVTINCVCPGYCHSELARDLGMGQTIAKAVIARSAEVGSRNLVWAASAGPECHGQYVRDCGVGTPSKYVRSTEGQKDQQRVWDELVVKLEQIKPGVTKNL</sequence>
<accession>A0A6A6AR47</accession>